<evidence type="ECO:0000259" key="2">
    <source>
        <dbReference type="Pfam" id="PF01431"/>
    </source>
</evidence>
<accession>A0A914S310</accession>
<dbReference type="GO" id="GO:0016485">
    <property type="term" value="P:protein processing"/>
    <property type="evidence" value="ECO:0007669"/>
    <property type="project" value="TreeGrafter"/>
</dbReference>
<sequence length="76" mass="8773">MTQSENIADNGGLRAAYKTWCSKVRPKAVVDLLLNDVHSPERYRVNVVLANQPEFFDAFNCPLDSAMKMDRRCRIW</sequence>
<evidence type="ECO:0000256" key="1">
    <source>
        <dbReference type="ARBA" id="ARBA00007357"/>
    </source>
</evidence>
<dbReference type="GO" id="GO:0004222">
    <property type="term" value="F:metalloendopeptidase activity"/>
    <property type="evidence" value="ECO:0007669"/>
    <property type="project" value="InterPro"/>
</dbReference>
<evidence type="ECO:0000313" key="4">
    <source>
        <dbReference type="WBParaSite" id="PEQ_0001153401-mRNA-1"/>
    </source>
</evidence>
<feature type="domain" description="Peptidase M13 C-terminal" evidence="2">
    <location>
        <begin position="19"/>
        <end position="75"/>
    </location>
</feature>
<dbReference type="WBParaSite" id="PEQ_0001153401-mRNA-1">
    <property type="protein sequence ID" value="PEQ_0001153401-mRNA-1"/>
    <property type="gene ID" value="PEQ_0001153401"/>
</dbReference>
<dbReference type="Proteomes" id="UP000887564">
    <property type="component" value="Unplaced"/>
</dbReference>
<dbReference type="AlphaFoldDB" id="A0A914S310"/>
<dbReference type="Gene3D" id="3.40.390.10">
    <property type="entry name" value="Collagenase (Catalytic Domain)"/>
    <property type="match status" value="1"/>
</dbReference>
<dbReference type="PANTHER" id="PTHR11733:SF167">
    <property type="entry name" value="FI17812P1-RELATED"/>
    <property type="match status" value="1"/>
</dbReference>
<dbReference type="InterPro" id="IPR018497">
    <property type="entry name" value="Peptidase_M13_C"/>
</dbReference>
<name>A0A914S310_PAREQ</name>
<dbReference type="InterPro" id="IPR000718">
    <property type="entry name" value="Peptidase_M13"/>
</dbReference>
<dbReference type="GO" id="GO:0005886">
    <property type="term" value="C:plasma membrane"/>
    <property type="evidence" value="ECO:0007669"/>
    <property type="project" value="TreeGrafter"/>
</dbReference>
<dbReference type="SUPFAM" id="SSF55486">
    <property type="entry name" value="Metalloproteases ('zincins'), catalytic domain"/>
    <property type="match status" value="1"/>
</dbReference>
<proteinExistence type="inferred from homology"/>
<protein>
    <submittedName>
        <fullName evidence="4">Peptidase M13 C-terminal domain-containing protein</fullName>
    </submittedName>
</protein>
<dbReference type="Pfam" id="PF01431">
    <property type="entry name" value="Peptidase_M13"/>
    <property type="match status" value="1"/>
</dbReference>
<evidence type="ECO:0000313" key="3">
    <source>
        <dbReference type="Proteomes" id="UP000887564"/>
    </source>
</evidence>
<dbReference type="InterPro" id="IPR024079">
    <property type="entry name" value="MetalloPept_cat_dom_sf"/>
</dbReference>
<dbReference type="PROSITE" id="PS51885">
    <property type="entry name" value="NEPRILYSIN"/>
    <property type="match status" value="1"/>
</dbReference>
<comment type="similarity">
    <text evidence="1">Belongs to the peptidase M13 family.</text>
</comment>
<organism evidence="3 4">
    <name type="scientific">Parascaris equorum</name>
    <name type="common">Equine roundworm</name>
    <dbReference type="NCBI Taxonomy" id="6256"/>
    <lineage>
        <taxon>Eukaryota</taxon>
        <taxon>Metazoa</taxon>
        <taxon>Ecdysozoa</taxon>
        <taxon>Nematoda</taxon>
        <taxon>Chromadorea</taxon>
        <taxon>Rhabditida</taxon>
        <taxon>Spirurina</taxon>
        <taxon>Ascaridomorpha</taxon>
        <taxon>Ascaridoidea</taxon>
        <taxon>Ascarididae</taxon>
        <taxon>Parascaris</taxon>
    </lineage>
</organism>
<dbReference type="PANTHER" id="PTHR11733">
    <property type="entry name" value="ZINC METALLOPROTEASE FAMILY M13 NEPRILYSIN-RELATED"/>
    <property type="match status" value="1"/>
</dbReference>
<reference evidence="4" key="1">
    <citation type="submission" date="2022-11" db="UniProtKB">
        <authorList>
            <consortium name="WormBaseParasite"/>
        </authorList>
    </citation>
    <scope>IDENTIFICATION</scope>
</reference>
<keyword evidence="3" id="KW-1185">Reference proteome</keyword>